<accession>A0A6M3J814</accession>
<dbReference type="EMBL" id="MT141548">
    <property type="protein sequence ID" value="QJA66040.1"/>
    <property type="molecule type" value="Genomic_DNA"/>
</dbReference>
<evidence type="ECO:0000313" key="1">
    <source>
        <dbReference type="EMBL" id="QJA66040.1"/>
    </source>
</evidence>
<protein>
    <submittedName>
        <fullName evidence="1">Uncharacterized protein</fullName>
    </submittedName>
</protein>
<reference evidence="1" key="1">
    <citation type="submission" date="2020-03" db="EMBL/GenBank/DDBJ databases">
        <title>The deep terrestrial virosphere.</title>
        <authorList>
            <person name="Holmfeldt K."/>
            <person name="Nilsson E."/>
            <person name="Simone D."/>
            <person name="Lopez-Fernandez M."/>
            <person name="Wu X."/>
            <person name="de Brujin I."/>
            <person name="Lundin D."/>
            <person name="Andersson A."/>
            <person name="Bertilsson S."/>
            <person name="Dopson M."/>
        </authorList>
    </citation>
    <scope>NUCLEOTIDE SEQUENCE</scope>
    <source>
        <strain evidence="1">MM415B00367</strain>
    </source>
</reference>
<gene>
    <name evidence="1" type="ORF">MM415B00367_0017</name>
</gene>
<proteinExistence type="predicted"/>
<organism evidence="1">
    <name type="scientific">viral metagenome</name>
    <dbReference type="NCBI Taxonomy" id="1070528"/>
    <lineage>
        <taxon>unclassified sequences</taxon>
        <taxon>metagenomes</taxon>
        <taxon>organismal metagenomes</taxon>
    </lineage>
</organism>
<sequence length="569" mass="60572">MIQDMLHPLDEVEAFGCTEHGLIRFDSVLRERRFVDGVPWAYPRLIFDAGVLQLVRKPGIAPVPLSELALASERALGRVWQNYNLLQRDWSLFGQSIGGWIYWASNGTPWVIRPTNLPQPRAGQAYSVTLSCQPFGYLDEAPAPPLELVLPLADIQQTGTAFRQASFETINSTGSTAMLRMQPVGGGLVTGYLRISIGEADDALTGSLSVHKSQAAVRGEWAQDYTLPLSFERRQVYAVGSISPDTGEAKFPEGGGSAVLTISGALHTEPGSNSPNAALFSSGALSAGRTGRVLAVVFDDADVLIEYSYNTRYAMTYSYPLFELTATGSSSGSATYDADFVDVQWSTQVDAEMQRTVSERVVVEVELLRNGAAVAVASVEESRSANQTRTVSIASGAGFNPYPAQLAGLSGWTLAVGSGPVFLNPGQAAGPPTGSAAVDGAFPDSWDTGQPSFSVPGIARLNLQQKMPNAPADADSLTAELLFRVTGEAADRRVRFFANSAVSGGASLSRQQPRPAPETGNGQYELALVYPHAAQFGRGEGASLFSVAYHPLTHELVTDDTGGLPVTFV</sequence>
<name>A0A6M3J814_9ZZZZ</name>
<dbReference type="AlphaFoldDB" id="A0A6M3J814"/>